<protein>
    <submittedName>
        <fullName evidence="1">Uncharacterized protein</fullName>
    </submittedName>
</protein>
<sequence length="129" mass="14035">MDDASDLDEWLARLPKPSPREALAELLAAREAAASAPPPEPTTIPAPDYPYPLGHPLAGTLRFWCPLGCGWYHDERSHLDAPAQPLAVPVDPARISQALTEQANARAAAFRARVEQMIASHFEQAHPGR</sequence>
<keyword evidence="2" id="KW-1185">Reference proteome</keyword>
<dbReference type="AlphaFoldDB" id="A0A101QMI6"/>
<proteinExistence type="predicted"/>
<accession>A0A101QMI6</accession>
<gene>
    <name evidence="1" type="ORF">AQJ11_03300</name>
</gene>
<evidence type="ECO:0000313" key="2">
    <source>
        <dbReference type="Proteomes" id="UP000053398"/>
    </source>
</evidence>
<reference evidence="1 2" key="1">
    <citation type="submission" date="2015-10" db="EMBL/GenBank/DDBJ databases">
        <title>Draft genome sequence of Streptomyces corchorusii DSM 40340, type strain for the species Streptomyces corchorusii.</title>
        <authorList>
            <person name="Ruckert C."/>
            <person name="Winkler A."/>
            <person name="Kalinowski J."/>
            <person name="Kampfer P."/>
            <person name="Glaeser S."/>
        </authorList>
    </citation>
    <scope>NUCLEOTIDE SEQUENCE [LARGE SCALE GENOMIC DNA]</scope>
    <source>
        <strain evidence="1 2">DSM 40340</strain>
    </source>
</reference>
<dbReference type="Proteomes" id="UP000053398">
    <property type="component" value="Unassembled WGS sequence"/>
</dbReference>
<comment type="caution">
    <text evidence="1">The sequence shown here is derived from an EMBL/GenBank/DDBJ whole genome shotgun (WGS) entry which is preliminary data.</text>
</comment>
<evidence type="ECO:0000313" key="1">
    <source>
        <dbReference type="EMBL" id="KUN32565.1"/>
    </source>
</evidence>
<organism evidence="1 2">
    <name type="scientific">Streptomyces corchorusii</name>
    <name type="common">Streptomyces chibaensis</name>
    <dbReference type="NCBI Taxonomy" id="1903"/>
    <lineage>
        <taxon>Bacteria</taxon>
        <taxon>Bacillati</taxon>
        <taxon>Actinomycetota</taxon>
        <taxon>Actinomycetes</taxon>
        <taxon>Kitasatosporales</taxon>
        <taxon>Streptomycetaceae</taxon>
        <taxon>Streptomyces</taxon>
    </lineage>
</organism>
<dbReference type="EMBL" id="LMWP01000002">
    <property type="protein sequence ID" value="KUN32565.1"/>
    <property type="molecule type" value="Genomic_DNA"/>
</dbReference>
<name>A0A101QMI6_STRCK</name>
<dbReference type="RefSeq" id="WP_059261775.1">
    <property type="nucleotide sequence ID" value="NZ_KQ948351.1"/>
</dbReference>